<organism evidence="1 2">
    <name type="scientific">Dentipellis fragilis</name>
    <dbReference type="NCBI Taxonomy" id="205917"/>
    <lineage>
        <taxon>Eukaryota</taxon>
        <taxon>Fungi</taxon>
        <taxon>Dikarya</taxon>
        <taxon>Basidiomycota</taxon>
        <taxon>Agaricomycotina</taxon>
        <taxon>Agaricomycetes</taxon>
        <taxon>Russulales</taxon>
        <taxon>Hericiaceae</taxon>
        <taxon>Dentipellis</taxon>
    </lineage>
</organism>
<keyword evidence="2" id="KW-1185">Reference proteome</keyword>
<comment type="caution">
    <text evidence="1">The sequence shown here is derived from an EMBL/GenBank/DDBJ whole genome shotgun (WGS) entry which is preliminary data.</text>
</comment>
<gene>
    <name evidence="1" type="ORF">EVG20_g5299</name>
</gene>
<dbReference type="EMBL" id="SEOQ01000307">
    <property type="protein sequence ID" value="TFY65791.1"/>
    <property type="molecule type" value="Genomic_DNA"/>
</dbReference>
<accession>A0A4Y9YW24</accession>
<evidence type="ECO:0000313" key="1">
    <source>
        <dbReference type="EMBL" id="TFY65791.1"/>
    </source>
</evidence>
<name>A0A4Y9YW24_9AGAM</name>
<proteinExistence type="predicted"/>
<protein>
    <submittedName>
        <fullName evidence="1">Uncharacterized protein</fullName>
    </submittedName>
</protein>
<dbReference type="Proteomes" id="UP000298327">
    <property type="component" value="Unassembled WGS sequence"/>
</dbReference>
<dbReference type="AlphaFoldDB" id="A0A4Y9YW24"/>
<evidence type="ECO:0000313" key="2">
    <source>
        <dbReference type="Proteomes" id="UP000298327"/>
    </source>
</evidence>
<reference evidence="1 2" key="1">
    <citation type="submission" date="2019-02" db="EMBL/GenBank/DDBJ databases">
        <title>Genome sequencing of the rare red list fungi Dentipellis fragilis.</title>
        <authorList>
            <person name="Buettner E."/>
            <person name="Kellner H."/>
        </authorList>
    </citation>
    <scope>NUCLEOTIDE SEQUENCE [LARGE SCALE GENOMIC DNA]</scope>
    <source>
        <strain evidence="1 2">DSM 105465</strain>
    </source>
</reference>
<sequence>MQPTGATDRPAQCSHLPISPCPPDPSLTCTGCPSSWLRPNWRPTWRLQVSDFKLPSDPSDFARLGMASPYDRAIVHVHELQSRAALP</sequence>